<feature type="transmembrane region" description="Helical" evidence="1">
    <location>
        <begin position="153"/>
        <end position="178"/>
    </location>
</feature>
<dbReference type="EMBL" id="RQHW01000028">
    <property type="protein sequence ID" value="TGN19636.1"/>
    <property type="molecule type" value="Genomic_DNA"/>
</dbReference>
<evidence type="ECO:0000313" key="3">
    <source>
        <dbReference type="Proteomes" id="UP000298058"/>
    </source>
</evidence>
<keyword evidence="1" id="KW-1133">Transmembrane helix</keyword>
<keyword evidence="1" id="KW-0472">Membrane</keyword>
<comment type="caution">
    <text evidence="2">The sequence shown here is derived from an EMBL/GenBank/DDBJ whole genome shotgun (WGS) entry which is preliminary data.</text>
</comment>
<accession>A0A4V3JY24</accession>
<protein>
    <submittedName>
        <fullName evidence="2">Uncharacterized protein</fullName>
    </submittedName>
</protein>
<keyword evidence="3" id="KW-1185">Reference proteome</keyword>
<feature type="transmembrane region" description="Helical" evidence="1">
    <location>
        <begin position="12"/>
        <end position="37"/>
    </location>
</feature>
<sequence>MKTSNLEKSLFSATRVFTTVGILFFLIVTIIATVVFFTSGKDTYVSYEEVKQSLAPATSDAQPKIEDTLPGINIPDNIKETFTGDNLSILYGWLNPLDDEKKQDFLNNLSKVITKAKDNNEDPTDIINRYKELKYPKFASSEFEKYFEKVLKAVYISLAVFSFIIAILLCLILVLLAIERNTRNESE</sequence>
<evidence type="ECO:0000313" key="2">
    <source>
        <dbReference type="EMBL" id="TGN19636.1"/>
    </source>
</evidence>
<reference evidence="2" key="1">
    <citation type="journal article" date="2019" name="PLoS Negl. Trop. Dis.">
        <title>Revisiting the worldwide diversity of Leptospira species in the environment.</title>
        <authorList>
            <person name="Vincent A.T."/>
            <person name="Schiettekatte O."/>
            <person name="Bourhy P."/>
            <person name="Veyrier F.J."/>
            <person name="Picardeau M."/>
        </authorList>
    </citation>
    <scope>NUCLEOTIDE SEQUENCE [LARGE SCALE GENOMIC DNA]</scope>
    <source>
        <strain evidence="2">201300427</strain>
    </source>
</reference>
<keyword evidence="1" id="KW-0812">Transmembrane</keyword>
<dbReference type="Proteomes" id="UP000298058">
    <property type="component" value="Unassembled WGS sequence"/>
</dbReference>
<proteinExistence type="predicted"/>
<name>A0A4V3JY24_9LEPT</name>
<gene>
    <name evidence="2" type="ORF">EHS15_07580</name>
</gene>
<dbReference type="AlphaFoldDB" id="A0A4V3JY24"/>
<evidence type="ECO:0000256" key="1">
    <source>
        <dbReference type="SAM" id="Phobius"/>
    </source>
</evidence>
<organism evidence="2 3">
    <name type="scientific">Leptospira idonii</name>
    <dbReference type="NCBI Taxonomy" id="1193500"/>
    <lineage>
        <taxon>Bacteria</taxon>
        <taxon>Pseudomonadati</taxon>
        <taxon>Spirochaetota</taxon>
        <taxon>Spirochaetia</taxon>
        <taxon>Leptospirales</taxon>
        <taxon>Leptospiraceae</taxon>
        <taxon>Leptospira</taxon>
    </lineage>
</organism>
<dbReference type="RefSeq" id="WP_135759952.1">
    <property type="nucleotide sequence ID" value="NZ_RQHW01000028.1"/>
</dbReference>